<proteinExistence type="predicted"/>
<comment type="caution">
    <text evidence="1">The sequence shown here is derived from an EMBL/GenBank/DDBJ whole genome shotgun (WGS) entry which is preliminary data.</text>
</comment>
<protein>
    <submittedName>
        <fullName evidence="1">Uncharacterized protein</fullName>
    </submittedName>
</protein>
<gene>
    <name evidence="1" type="ORF">PVAP13_3NG125501</name>
</gene>
<accession>A0A8T0UFW3</accession>
<evidence type="ECO:0000313" key="1">
    <source>
        <dbReference type="EMBL" id="KAG2619674.1"/>
    </source>
</evidence>
<name>A0A8T0UFW3_PANVG</name>
<organism evidence="1 2">
    <name type="scientific">Panicum virgatum</name>
    <name type="common">Blackwell switchgrass</name>
    <dbReference type="NCBI Taxonomy" id="38727"/>
    <lineage>
        <taxon>Eukaryota</taxon>
        <taxon>Viridiplantae</taxon>
        <taxon>Streptophyta</taxon>
        <taxon>Embryophyta</taxon>
        <taxon>Tracheophyta</taxon>
        <taxon>Spermatophyta</taxon>
        <taxon>Magnoliopsida</taxon>
        <taxon>Liliopsida</taxon>
        <taxon>Poales</taxon>
        <taxon>Poaceae</taxon>
        <taxon>PACMAD clade</taxon>
        <taxon>Panicoideae</taxon>
        <taxon>Panicodae</taxon>
        <taxon>Paniceae</taxon>
        <taxon>Panicinae</taxon>
        <taxon>Panicum</taxon>
        <taxon>Panicum sect. Hiantes</taxon>
    </lineage>
</organism>
<keyword evidence="2" id="KW-1185">Reference proteome</keyword>
<sequence>MAVVQTILPCRIQDFPCKYLGHPLSIKKLTKAHLLPLIEKIADCLPRWKAELLNRAGRAIFVQSVLTSTLVYSATAPDIPFWYLKAVDKLRRNFLWGGRKEANGGHCLIAWPKVSRPKELGDLGILDLQRFVWALRALFLWLNKIDPGKPWASLPVTIHGCAQSLFAAAVTMVVGNGANTKFWTDRWLNGCSIEFVAPHLFACLPKRRVNRRTVQETLPENAWLQDIQGQYSVVVLAEFLDIWDLLQEVVLQPAVQDKDKWKFEASGQFSTKLAYEALFYGATFFEPSKLIWKSCPPRKCKFFL</sequence>
<dbReference type="AlphaFoldDB" id="A0A8T0UFW3"/>
<evidence type="ECO:0000313" key="2">
    <source>
        <dbReference type="Proteomes" id="UP000823388"/>
    </source>
</evidence>
<dbReference type="PANTHER" id="PTHR33116">
    <property type="entry name" value="REVERSE TRANSCRIPTASE ZINC-BINDING DOMAIN-CONTAINING PROTEIN-RELATED-RELATED"/>
    <property type="match status" value="1"/>
</dbReference>
<reference evidence="1" key="1">
    <citation type="submission" date="2020-05" db="EMBL/GenBank/DDBJ databases">
        <title>WGS assembly of Panicum virgatum.</title>
        <authorList>
            <person name="Lovell J.T."/>
            <person name="Jenkins J."/>
            <person name="Shu S."/>
            <person name="Juenger T.E."/>
            <person name="Schmutz J."/>
        </authorList>
    </citation>
    <scope>NUCLEOTIDE SEQUENCE</scope>
    <source>
        <strain evidence="1">AP13</strain>
    </source>
</reference>
<dbReference type="Proteomes" id="UP000823388">
    <property type="component" value="Chromosome 3N"/>
</dbReference>
<dbReference type="EMBL" id="CM029042">
    <property type="protein sequence ID" value="KAG2619674.1"/>
    <property type="molecule type" value="Genomic_DNA"/>
</dbReference>
<dbReference type="PANTHER" id="PTHR33116:SF78">
    <property type="entry name" value="OS12G0587133 PROTEIN"/>
    <property type="match status" value="1"/>
</dbReference>